<accession>A0A5S4ZX46</accession>
<dbReference type="InterPro" id="IPR045562">
    <property type="entry name" value="RecG_dom3_C"/>
</dbReference>
<name>A0A5S4ZX46_9FIRM</name>
<keyword evidence="9 15" id="KW-0233">DNA recombination</keyword>
<dbReference type="Gene3D" id="2.40.50.140">
    <property type="entry name" value="Nucleic acid-binding proteins"/>
    <property type="match status" value="1"/>
</dbReference>
<evidence type="ECO:0000256" key="9">
    <source>
        <dbReference type="ARBA" id="ARBA00023172"/>
    </source>
</evidence>
<comment type="catalytic activity">
    <reaction evidence="14 15">
        <text>ATP + H2O = ADP + phosphate + H(+)</text>
        <dbReference type="Rhea" id="RHEA:13065"/>
        <dbReference type="ChEBI" id="CHEBI:15377"/>
        <dbReference type="ChEBI" id="CHEBI:15378"/>
        <dbReference type="ChEBI" id="CHEBI:30616"/>
        <dbReference type="ChEBI" id="CHEBI:43474"/>
        <dbReference type="ChEBI" id="CHEBI:456216"/>
        <dbReference type="EC" id="5.6.2.4"/>
    </reaction>
</comment>
<comment type="function">
    <text evidence="15">Plays a critical role in recombination and DNA repair. Helps process Holliday junction intermediates to mature products by catalyzing branch migration. Has replication fork regression activity, unwinds stalled or blocked replication forks to make a HJ that can be resolved. Has a DNA unwinding activity characteristic of a DNA helicase with 3'-5' polarity.</text>
</comment>
<evidence type="ECO:0000256" key="7">
    <source>
        <dbReference type="ARBA" id="ARBA00022840"/>
    </source>
</evidence>
<evidence type="ECO:0000256" key="14">
    <source>
        <dbReference type="ARBA" id="ARBA00048988"/>
    </source>
</evidence>
<dbReference type="Gene3D" id="3.40.50.300">
    <property type="entry name" value="P-loop containing nucleotide triphosphate hydrolases"/>
    <property type="match status" value="2"/>
</dbReference>
<comment type="catalytic activity">
    <reaction evidence="12 15">
        <text>Couples ATP hydrolysis with the unwinding of duplex DNA by translocating in the 3'-5' direction.</text>
        <dbReference type="EC" id="5.6.2.4"/>
    </reaction>
</comment>
<dbReference type="AlphaFoldDB" id="A0A5S4ZX46"/>
<keyword evidence="19" id="KW-1185">Reference proteome</keyword>
<dbReference type="InterPro" id="IPR011545">
    <property type="entry name" value="DEAD/DEAH_box_helicase_dom"/>
</dbReference>
<dbReference type="SMART" id="SM00490">
    <property type="entry name" value="HELICc"/>
    <property type="match status" value="1"/>
</dbReference>
<feature type="domain" description="Helicase ATP-binding" evidence="16">
    <location>
        <begin position="279"/>
        <end position="440"/>
    </location>
</feature>
<evidence type="ECO:0000256" key="1">
    <source>
        <dbReference type="ARBA" id="ARBA00007504"/>
    </source>
</evidence>
<evidence type="ECO:0000256" key="8">
    <source>
        <dbReference type="ARBA" id="ARBA00023125"/>
    </source>
</evidence>
<gene>
    <name evidence="18" type="ORF">LX24_00594</name>
</gene>
<dbReference type="GO" id="GO:0005524">
    <property type="term" value="F:ATP binding"/>
    <property type="evidence" value="ECO:0007669"/>
    <property type="project" value="UniProtKB-KW"/>
</dbReference>
<evidence type="ECO:0000256" key="11">
    <source>
        <dbReference type="ARBA" id="ARBA00023235"/>
    </source>
</evidence>
<dbReference type="GO" id="GO:0003677">
    <property type="term" value="F:DNA binding"/>
    <property type="evidence" value="ECO:0007669"/>
    <property type="project" value="UniProtKB-KW"/>
</dbReference>
<dbReference type="NCBIfam" id="NF008168">
    <property type="entry name" value="PRK10917.2-2"/>
    <property type="match status" value="1"/>
</dbReference>
<evidence type="ECO:0000256" key="5">
    <source>
        <dbReference type="ARBA" id="ARBA00022801"/>
    </source>
</evidence>
<keyword evidence="5 15" id="KW-0378">Hydrolase</keyword>
<dbReference type="CDD" id="cd04488">
    <property type="entry name" value="RecG_wedge_OBF"/>
    <property type="match status" value="1"/>
</dbReference>
<evidence type="ECO:0000256" key="3">
    <source>
        <dbReference type="ARBA" id="ARBA00022741"/>
    </source>
</evidence>
<dbReference type="InterPro" id="IPR004609">
    <property type="entry name" value="ATP-dep_DNA_helicase_RecG"/>
</dbReference>
<dbReference type="PANTHER" id="PTHR47964">
    <property type="entry name" value="ATP-DEPENDENT DNA HELICASE HOMOLOG RECG, CHLOROPLASTIC"/>
    <property type="match status" value="1"/>
</dbReference>
<evidence type="ECO:0000259" key="16">
    <source>
        <dbReference type="PROSITE" id="PS51192"/>
    </source>
</evidence>
<dbReference type="InterPro" id="IPR014001">
    <property type="entry name" value="Helicase_ATP-bd"/>
</dbReference>
<dbReference type="PANTHER" id="PTHR47964:SF1">
    <property type="entry name" value="ATP-DEPENDENT DNA HELICASE HOMOLOG RECG, CHLOROPLASTIC"/>
    <property type="match status" value="1"/>
</dbReference>
<dbReference type="PROSITE" id="PS51194">
    <property type="entry name" value="HELICASE_CTER"/>
    <property type="match status" value="1"/>
</dbReference>
<dbReference type="SUPFAM" id="SSF52540">
    <property type="entry name" value="P-loop containing nucleoside triphosphate hydrolases"/>
    <property type="match status" value="2"/>
</dbReference>
<dbReference type="CDD" id="cd17992">
    <property type="entry name" value="DEXHc_RecG"/>
    <property type="match status" value="1"/>
</dbReference>
<evidence type="ECO:0000313" key="19">
    <source>
        <dbReference type="Proteomes" id="UP000323166"/>
    </source>
</evidence>
<keyword evidence="7 15" id="KW-0067">ATP-binding</keyword>
<evidence type="ECO:0000313" key="18">
    <source>
        <dbReference type="EMBL" id="TYO97399.1"/>
    </source>
</evidence>
<dbReference type="NCBIfam" id="TIGR00643">
    <property type="entry name" value="recG"/>
    <property type="match status" value="1"/>
</dbReference>
<sequence length="692" mass="78155">MINGDPYVTQVKHVKMIGPRRAEQLARLNVYTVHDLLYHFPREYIDRSRLISLYERKPGDMVTVVGRVISCQENRPRPKLTVTKAAMEGDRGLFYAVWFNRVHIKKMLKPGTRMYISGKLVKGFGNLEVQVHDFEIITTGGDSLHAGRIVPVYPATGGVTQRMLRTFIHGALEEWLQNYREFLPRRVLDGEDLMILSEALKQVHFPDSHALAERARRRFVFEELFLFQLQLALLRRNIVRVEKPYRYRPSNELIKKYIAGLGFNLTSAQRRVVREIMEDMESPHPMHRLLQGDVGSGKTVVAILTLLKAVESGLQGALMAPTEVLAEQHYLSLNRSLAPLGVRVALLSGGMPVKDRRSMLEKIAMGELSIVVGTQALLQDDVVFNKLAVVVIDEQHRFGVRQRGSLQKKGVCPDLLIMTATPIPRTLSMTAYGDLDMSVIDALPPGRQPVRTYYVAPGELPRVFSFVARQVAEGRQAYVVCPLVEESEHLDLQAAENLYQKLIENELRGYRVALLHGRMKRADKEQVMQQFRSGQVDVLVSTTVIEVGVDVPNASVMVIVDADRFGLAQLHQLRGRVGRGGDQAHCILSARLRSREAAERIKAMKFSQDGFYLAEKDLQIRGPGDIAGVRQSGMPEFRLANLIRDRDLLQAARRQAMALVNADPELRAGEYHYLRLALERYSQRGGGYYHIG</sequence>
<keyword evidence="3 15" id="KW-0547">Nucleotide-binding</keyword>
<dbReference type="InterPro" id="IPR027417">
    <property type="entry name" value="P-loop_NTPase"/>
</dbReference>
<dbReference type="InterPro" id="IPR012340">
    <property type="entry name" value="NA-bd_OB-fold"/>
</dbReference>
<feature type="domain" description="Helicase C-terminal" evidence="17">
    <location>
        <begin position="459"/>
        <end position="619"/>
    </location>
</feature>
<reference evidence="18 19" key="1">
    <citation type="submission" date="2019-07" db="EMBL/GenBank/DDBJ databases">
        <title>Genomic Encyclopedia of Type Strains, Phase I: the one thousand microbial genomes (KMG-I) project.</title>
        <authorList>
            <person name="Kyrpides N."/>
        </authorList>
    </citation>
    <scope>NUCLEOTIDE SEQUENCE [LARGE SCALE GENOMIC DNA]</scope>
    <source>
        <strain evidence="18 19">DSM 6562</strain>
    </source>
</reference>
<keyword evidence="6 15" id="KW-0347">Helicase</keyword>
<dbReference type="GO" id="GO:0006310">
    <property type="term" value="P:DNA recombination"/>
    <property type="evidence" value="ECO:0007669"/>
    <property type="project" value="UniProtKB-UniRule"/>
</dbReference>
<dbReference type="InterPro" id="IPR033454">
    <property type="entry name" value="RecG_wedge"/>
</dbReference>
<dbReference type="GO" id="GO:0043138">
    <property type="term" value="F:3'-5' DNA helicase activity"/>
    <property type="evidence" value="ECO:0007669"/>
    <property type="project" value="UniProtKB-EC"/>
</dbReference>
<evidence type="ECO:0000256" key="10">
    <source>
        <dbReference type="ARBA" id="ARBA00023204"/>
    </source>
</evidence>
<dbReference type="Pfam" id="PF00271">
    <property type="entry name" value="Helicase_C"/>
    <property type="match status" value="1"/>
</dbReference>
<dbReference type="Pfam" id="PF17191">
    <property type="entry name" value="RecG_wedge"/>
    <property type="match status" value="1"/>
</dbReference>
<proteinExistence type="inferred from homology"/>
<keyword evidence="4 15" id="KW-0227">DNA damage</keyword>
<evidence type="ECO:0000256" key="4">
    <source>
        <dbReference type="ARBA" id="ARBA00022763"/>
    </source>
</evidence>
<dbReference type="InterPro" id="IPR001650">
    <property type="entry name" value="Helicase_C-like"/>
</dbReference>
<comment type="caution">
    <text evidence="18">The sequence shown here is derived from an EMBL/GenBank/DDBJ whole genome shotgun (WGS) entry which is preliminary data.</text>
</comment>
<keyword evidence="10 15" id="KW-0234">DNA repair</keyword>
<dbReference type="GO" id="GO:0006281">
    <property type="term" value="P:DNA repair"/>
    <property type="evidence" value="ECO:0007669"/>
    <property type="project" value="UniProtKB-UniRule"/>
</dbReference>
<dbReference type="NCBIfam" id="NF008165">
    <property type="entry name" value="PRK10917.1-3"/>
    <property type="match status" value="1"/>
</dbReference>
<evidence type="ECO:0000256" key="15">
    <source>
        <dbReference type="RuleBase" id="RU363016"/>
    </source>
</evidence>
<dbReference type="SUPFAM" id="SSF50249">
    <property type="entry name" value="Nucleic acid-binding proteins"/>
    <property type="match status" value="1"/>
</dbReference>
<dbReference type="GO" id="GO:0016887">
    <property type="term" value="F:ATP hydrolysis activity"/>
    <property type="evidence" value="ECO:0007669"/>
    <property type="project" value="RHEA"/>
</dbReference>
<dbReference type="Pfam" id="PF00270">
    <property type="entry name" value="DEAD"/>
    <property type="match status" value="1"/>
</dbReference>
<dbReference type="PROSITE" id="PS51192">
    <property type="entry name" value="HELICASE_ATP_BIND_1"/>
    <property type="match status" value="1"/>
</dbReference>
<evidence type="ECO:0000256" key="2">
    <source>
        <dbReference type="ARBA" id="ARBA00017846"/>
    </source>
</evidence>
<evidence type="ECO:0000256" key="6">
    <source>
        <dbReference type="ARBA" id="ARBA00022806"/>
    </source>
</evidence>
<evidence type="ECO:0000256" key="12">
    <source>
        <dbReference type="ARBA" id="ARBA00034617"/>
    </source>
</evidence>
<dbReference type="SMART" id="SM00487">
    <property type="entry name" value="DEXDc"/>
    <property type="match status" value="1"/>
</dbReference>
<organism evidence="18 19">
    <name type="scientific">Desulfallas thermosapovorans DSM 6562</name>
    <dbReference type="NCBI Taxonomy" id="1121431"/>
    <lineage>
        <taxon>Bacteria</taxon>
        <taxon>Bacillati</taxon>
        <taxon>Bacillota</taxon>
        <taxon>Clostridia</taxon>
        <taxon>Eubacteriales</taxon>
        <taxon>Desulfallaceae</taxon>
        <taxon>Desulfallas</taxon>
    </lineage>
</organism>
<comment type="similarity">
    <text evidence="1 15">Belongs to the helicase family. RecG subfamily.</text>
</comment>
<dbReference type="EMBL" id="VNHM01000002">
    <property type="protein sequence ID" value="TYO97399.1"/>
    <property type="molecule type" value="Genomic_DNA"/>
</dbReference>
<keyword evidence="11" id="KW-0413">Isomerase</keyword>
<dbReference type="EC" id="5.6.2.4" evidence="13 15"/>
<dbReference type="Pfam" id="PF19833">
    <property type="entry name" value="RecG_dom3_C"/>
    <property type="match status" value="1"/>
</dbReference>
<protein>
    <recommendedName>
        <fullName evidence="2 15">ATP-dependent DNA helicase RecG</fullName>
        <ecNumber evidence="13 15">5.6.2.4</ecNumber>
    </recommendedName>
</protein>
<keyword evidence="8" id="KW-0238">DNA-binding</keyword>
<dbReference type="InterPro" id="IPR047112">
    <property type="entry name" value="RecG/Mfd"/>
</dbReference>
<evidence type="ECO:0000256" key="13">
    <source>
        <dbReference type="ARBA" id="ARBA00034808"/>
    </source>
</evidence>
<dbReference type="Proteomes" id="UP000323166">
    <property type="component" value="Unassembled WGS sequence"/>
</dbReference>
<evidence type="ECO:0000259" key="17">
    <source>
        <dbReference type="PROSITE" id="PS51194"/>
    </source>
</evidence>